<dbReference type="Gene3D" id="3.30.70.270">
    <property type="match status" value="1"/>
</dbReference>
<dbReference type="Pfam" id="PF00990">
    <property type="entry name" value="GGDEF"/>
    <property type="match status" value="1"/>
</dbReference>
<dbReference type="InterPro" id="IPR000160">
    <property type="entry name" value="GGDEF_dom"/>
</dbReference>
<feature type="transmembrane region" description="Helical" evidence="1">
    <location>
        <begin position="20"/>
        <end position="39"/>
    </location>
</feature>
<dbReference type="PROSITE" id="PS50885">
    <property type="entry name" value="HAMP"/>
    <property type="match status" value="1"/>
</dbReference>
<evidence type="ECO:0000256" key="1">
    <source>
        <dbReference type="SAM" id="Phobius"/>
    </source>
</evidence>
<evidence type="ECO:0000259" key="3">
    <source>
        <dbReference type="PROSITE" id="PS50887"/>
    </source>
</evidence>
<dbReference type="SMART" id="SM00304">
    <property type="entry name" value="HAMP"/>
    <property type="match status" value="1"/>
</dbReference>
<feature type="transmembrane region" description="Helical" evidence="1">
    <location>
        <begin position="156"/>
        <end position="175"/>
    </location>
</feature>
<dbReference type="AlphaFoldDB" id="A0A1C7FHT0"/>
<dbReference type="GO" id="GO:0007165">
    <property type="term" value="P:signal transduction"/>
    <property type="evidence" value="ECO:0007669"/>
    <property type="project" value="InterPro"/>
</dbReference>
<keyword evidence="1" id="KW-0812">Transmembrane</keyword>
<dbReference type="NCBIfam" id="TIGR00254">
    <property type="entry name" value="GGDEF"/>
    <property type="match status" value="1"/>
</dbReference>
<organism evidence="4 5">
    <name type="scientific">Vibrio scophthalmi</name>
    <dbReference type="NCBI Taxonomy" id="45658"/>
    <lineage>
        <taxon>Bacteria</taxon>
        <taxon>Pseudomonadati</taxon>
        <taxon>Pseudomonadota</taxon>
        <taxon>Gammaproteobacteria</taxon>
        <taxon>Vibrionales</taxon>
        <taxon>Vibrionaceae</taxon>
        <taxon>Vibrio</taxon>
    </lineage>
</organism>
<proteinExistence type="predicted"/>
<feature type="domain" description="GGDEF" evidence="3">
    <location>
        <begin position="502"/>
        <end position="633"/>
    </location>
</feature>
<dbReference type="CDD" id="cd01949">
    <property type="entry name" value="GGDEF"/>
    <property type="match status" value="1"/>
</dbReference>
<dbReference type="InterPro" id="IPR003660">
    <property type="entry name" value="HAMP_dom"/>
</dbReference>
<dbReference type="GeneID" id="96874073"/>
<dbReference type="Pfam" id="PF00672">
    <property type="entry name" value="HAMP"/>
    <property type="match status" value="1"/>
</dbReference>
<dbReference type="GO" id="GO:0016740">
    <property type="term" value="F:transferase activity"/>
    <property type="evidence" value="ECO:0007669"/>
    <property type="project" value="UniProtKB-KW"/>
</dbReference>
<dbReference type="Proteomes" id="UP000092528">
    <property type="component" value="Chromosome 2"/>
</dbReference>
<feature type="domain" description="HAMP" evidence="2">
    <location>
        <begin position="180"/>
        <end position="233"/>
    </location>
</feature>
<dbReference type="STRING" id="45658.VSVS12_03375"/>
<keyword evidence="1" id="KW-1133">Transmembrane helix</keyword>
<dbReference type="SUPFAM" id="SSF55073">
    <property type="entry name" value="Nucleotide cyclase"/>
    <property type="match status" value="1"/>
</dbReference>
<dbReference type="Gene3D" id="3.30.450.20">
    <property type="entry name" value="PAS domain"/>
    <property type="match status" value="1"/>
</dbReference>
<evidence type="ECO:0000259" key="2">
    <source>
        <dbReference type="PROSITE" id="PS50885"/>
    </source>
</evidence>
<dbReference type="InterPro" id="IPR029787">
    <property type="entry name" value="Nucleotide_cyclase"/>
</dbReference>
<sequence>MITTLMAGLPLRYKMILPTWLMVTFIIGGIGALAIQFNVSSQKVNLDHRISVLTQAVANTLPAALTFDDSLSAQEQLNNLTFDPDIIAAQVLNSEHQGFIDIQRIPRGCAWNNGVVQCQSKEFEVHTTPISLGGEQLGTLKVWVSLEYLKAMANKLWTSLLIITFSLSVLAWLFARSLHRLIITPLSALHHSMEKMTRDGVLKKELPVLHDDELGKLTTCFNEMVSSLREREFQLHSALDSVEQKNRYIYRALDVMKRGIMVVSPGNTITYHNPAAAKELKYIEHVNNTRCVLERYFEPRSAIEEVLAAIDNQQPLHAIEMRAIQTQRHYQVSCHPMDENKHVLLQLEDITARHLAEHRRKLVELMFEQNQDAVLVVSRNFKVEMQNQQSHQWFGPLDSLYDLAFDNKFNNLKQLKTLLKNGRLSLETKVRCKTDWLPCQLTVRSLRNAKGKVEALVFTLIDQSVELELKRLNYVANHDQLTGLANRANAVHRLQESHNNGESQMVCFIDLDGFKAINDEHGHAVGDQLLCMVGKRLTSCLAQEDIVSRLAGDEFLLGINGMCSSPSIFNRVVEKLSTPFMIDGVACQVTASLGISYWPATDTTSLDQKITEADEAMYIAKRQGKNQFYCLDHIHARSNETEVGQSA</sequence>
<dbReference type="Pfam" id="PF17152">
    <property type="entry name" value="CHASE8"/>
    <property type="match status" value="1"/>
</dbReference>
<dbReference type="RefSeq" id="WP_065546550.1">
    <property type="nucleotide sequence ID" value="NZ_CP016415.1"/>
</dbReference>
<accession>A0A1C7FHT0</accession>
<dbReference type="SMART" id="SM00267">
    <property type="entry name" value="GGDEF"/>
    <property type="match status" value="1"/>
</dbReference>
<reference evidence="4 5" key="1">
    <citation type="submission" date="2016-07" db="EMBL/GenBank/DDBJ databases">
        <title>Genome sequencing of Vibrio scophthalmi strain VS-05, an isolated from Paralichthys olivaceus.</title>
        <authorList>
            <person name="Han H.-J."/>
        </authorList>
    </citation>
    <scope>NUCLEOTIDE SEQUENCE [LARGE SCALE GENOMIC DNA]</scope>
    <source>
        <strain evidence="4 5">VS-05</strain>
    </source>
</reference>
<dbReference type="InterPro" id="IPR033417">
    <property type="entry name" value="CHASE8"/>
</dbReference>
<dbReference type="PATRIC" id="fig|45658.7.peg.3835"/>
<dbReference type="InterPro" id="IPR052155">
    <property type="entry name" value="Biofilm_reg_signaling"/>
</dbReference>
<gene>
    <name evidence="4" type="ORF">VSVS05_03868</name>
</gene>
<dbReference type="Gene3D" id="6.10.340.10">
    <property type="match status" value="1"/>
</dbReference>
<keyword evidence="5" id="KW-1185">Reference proteome</keyword>
<dbReference type="GO" id="GO:0016020">
    <property type="term" value="C:membrane"/>
    <property type="evidence" value="ECO:0007669"/>
    <property type="project" value="InterPro"/>
</dbReference>
<protein>
    <submittedName>
        <fullName evidence="4">Putative signaling protein</fullName>
        <ecNumber evidence="4">2.7.3.-</ecNumber>
    </submittedName>
</protein>
<dbReference type="PANTHER" id="PTHR44757:SF2">
    <property type="entry name" value="BIOFILM ARCHITECTURE MAINTENANCE PROTEIN MBAA"/>
    <property type="match status" value="1"/>
</dbReference>
<dbReference type="PANTHER" id="PTHR44757">
    <property type="entry name" value="DIGUANYLATE CYCLASE DGCP"/>
    <property type="match status" value="1"/>
</dbReference>
<dbReference type="EC" id="2.7.3.-" evidence="4"/>
<dbReference type="InterPro" id="IPR043128">
    <property type="entry name" value="Rev_trsase/Diguanyl_cyclase"/>
</dbReference>
<dbReference type="CDD" id="cd06225">
    <property type="entry name" value="HAMP"/>
    <property type="match status" value="1"/>
</dbReference>
<dbReference type="PROSITE" id="PS50887">
    <property type="entry name" value="GGDEF"/>
    <property type="match status" value="1"/>
</dbReference>
<dbReference type="SUPFAM" id="SSF158472">
    <property type="entry name" value="HAMP domain-like"/>
    <property type="match status" value="1"/>
</dbReference>
<dbReference type="EMBL" id="CP016415">
    <property type="protein sequence ID" value="ANU38904.1"/>
    <property type="molecule type" value="Genomic_DNA"/>
</dbReference>
<evidence type="ECO:0000313" key="5">
    <source>
        <dbReference type="Proteomes" id="UP000092528"/>
    </source>
</evidence>
<keyword evidence="4" id="KW-0808">Transferase</keyword>
<evidence type="ECO:0000313" key="4">
    <source>
        <dbReference type="EMBL" id="ANU38904.1"/>
    </source>
</evidence>
<keyword evidence="1" id="KW-0472">Membrane</keyword>
<name>A0A1C7FHT0_9VIBR</name>